<dbReference type="AlphaFoldDB" id="A0A9W6VE02"/>
<accession>A0A9W6VE02</accession>
<proteinExistence type="predicted"/>
<evidence type="ECO:0000256" key="1">
    <source>
        <dbReference type="SAM" id="Phobius"/>
    </source>
</evidence>
<organism evidence="2 3">
    <name type="scientific">Amycolatopsis taiwanensis</name>
    <dbReference type="NCBI Taxonomy" id="342230"/>
    <lineage>
        <taxon>Bacteria</taxon>
        <taxon>Bacillati</taxon>
        <taxon>Actinomycetota</taxon>
        <taxon>Actinomycetes</taxon>
        <taxon>Pseudonocardiales</taxon>
        <taxon>Pseudonocardiaceae</taxon>
        <taxon>Amycolatopsis</taxon>
    </lineage>
</organism>
<evidence type="ECO:0000313" key="2">
    <source>
        <dbReference type="EMBL" id="GLY63982.1"/>
    </source>
</evidence>
<name>A0A9W6VE02_9PSEU</name>
<reference evidence="2" key="1">
    <citation type="submission" date="2023-03" db="EMBL/GenBank/DDBJ databases">
        <title>Amycolatopsis taiwanensis NBRC 103393.</title>
        <authorList>
            <person name="Ichikawa N."/>
            <person name="Sato H."/>
            <person name="Tonouchi N."/>
        </authorList>
    </citation>
    <scope>NUCLEOTIDE SEQUENCE</scope>
    <source>
        <strain evidence="2">NBRC 103393</strain>
    </source>
</reference>
<gene>
    <name evidence="2" type="ORF">Atai01_06010</name>
</gene>
<keyword evidence="3" id="KW-1185">Reference proteome</keyword>
<dbReference type="Proteomes" id="UP001165136">
    <property type="component" value="Unassembled WGS sequence"/>
</dbReference>
<dbReference type="EMBL" id="BSTI01000001">
    <property type="protein sequence ID" value="GLY63982.1"/>
    <property type="molecule type" value="Genomic_DNA"/>
</dbReference>
<keyword evidence="1" id="KW-1133">Transmembrane helix</keyword>
<feature type="transmembrane region" description="Helical" evidence="1">
    <location>
        <begin position="6"/>
        <end position="22"/>
    </location>
</feature>
<keyword evidence="1" id="KW-0472">Membrane</keyword>
<sequence length="52" mass="5487">MNSQNLLIVVSGVALAITIIGWRKVLVWVLSGLVTLAILGLVQVVMLVTATV</sequence>
<protein>
    <submittedName>
        <fullName evidence="2">Uncharacterized protein</fullName>
    </submittedName>
</protein>
<dbReference type="RefSeq" id="WP_169739620.1">
    <property type="nucleotide sequence ID" value="NZ_BSTI01000001.1"/>
</dbReference>
<comment type="caution">
    <text evidence="2">The sequence shown here is derived from an EMBL/GenBank/DDBJ whole genome shotgun (WGS) entry which is preliminary data.</text>
</comment>
<feature type="transmembrane region" description="Helical" evidence="1">
    <location>
        <begin position="29"/>
        <end position="50"/>
    </location>
</feature>
<keyword evidence="1" id="KW-0812">Transmembrane</keyword>
<evidence type="ECO:0000313" key="3">
    <source>
        <dbReference type="Proteomes" id="UP001165136"/>
    </source>
</evidence>